<evidence type="ECO:0000313" key="2">
    <source>
        <dbReference type="Proteomes" id="UP000004358"/>
    </source>
</evidence>
<gene>
    <name evidence="1" type="ORF">DSM3645_03368</name>
</gene>
<evidence type="ECO:0000313" key="1">
    <source>
        <dbReference type="EMBL" id="EAQ79483.1"/>
    </source>
</evidence>
<dbReference type="HOGENOM" id="CLU_3165204_0_0_0"/>
<comment type="caution">
    <text evidence="1">The sequence shown here is derived from an EMBL/GenBank/DDBJ whole genome shotgun (WGS) entry which is preliminary data.</text>
</comment>
<accession>A3ZVY7</accession>
<sequence>MVTSRAEENYGSSPVETPTFVVADASGGNFGSFAKSAPAISAPAFLS</sequence>
<name>A3ZVY7_9BACT</name>
<organism evidence="1 2">
    <name type="scientific">Blastopirellula marina DSM 3645</name>
    <dbReference type="NCBI Taxonomy" id="314230"/>
    <lineage>
        <taxon>Bacteria</taxon>
        <taxon>Pseudomonadati</taxon>
        <taxon>Planctomycetota</taxon>
        <taxon>Planctomycetia</taxon>
        <taxon>Pirellulales</taxon>
        <taxon>Pirellulaceae</taxon>
        <taxon>Blastopirellula</taxon>
    </lineage>
</organism>
<protein>
    <submittedName>
        <fullName evidence="1">Uncharacterized protein</fullName>
    </submittedName>
</protein>
<dbReference type="AlphaFoldDB" id="A3ZVY7"/>
<proteinExistence type="predicted"/>
<dbReference type="EMBL" id="AANZ01000014">
    <property type="protein sequence ID" value="EAQ79483.1"/>
    <property type="molecule type" value="Genomic_DNA"/>
</dbReference>
<reference evidence="1 2" key="1">
    <citation type="submission" date="2006-02" db="EMBL/GenBank/DDBJ databases">
        <authorList>
            <person name="Amann R."/>
            <person name="Ferriera S."/>
            <person name="Johnson J."/>
            <person name="Kravitz S."/>
            <person name="Halpern A."/>
            <person name="Remington K."/>
            <person name="Beeson K."/>
            <person name="Tran B."/>
            <person name="Rogers Y.-H."/>
            <person name="Friedman R."/>
            <person name="Venter J.C."/>
        </authorList>
    </citation>
    <scope>NUCLEOTIDE SEQUENCE [LARGE SCALE GENOMIC DNA]</scope>
    <source>
        <strain evidence="1 2">DSM 3645</strain>
    </source>
</reference>
<dbReference type="Proteomes" id="UP000004358">
    <property type="component" value="Unassembled WGS sequence"/>
</dbReference>
<dbReference type="STRING" id="314230.DSM3645_03368"/>